<dbReference type="InterPro" id="IPR013656">
    <property type="entry name" value="PAS_4"/>
</dbReference>
<dbReference type="AlphaFoldDB" id="A0A098THJ6"/>
<evidence type="ECO:0000259" key="1">
    <source>
        <dbReference type="PROSITE" id="PS50046"/>
    </source>
</evidence>
<dbReference type="EMBL" id="JJML01000041">
    <property type="protein sequence ID" value="KGF72050.1"/>
    <property type="molecule type" value="Genomic_DNA"/>
</dbReference>
<dbReference type="Pfam" id="PF08448">
    <property type="entry name" value="PAS_4"/>
    <property type="match status" value="1"/>
</dbReference>
<gene>
    <name evidence="2" type="ORF">DO97_13625</name>
</gene>
<comment type="caution">
    <text evidence="2">The sequence shown here is derived from an EMBL/GenBank/DDBJ whole genome shotgun (WGS) entry which is preliminary data.</text>
</comment>
<dbReference type="PROSITE" id="PS50046">
    <property type="entry name" value="PHYTOCHROME_2"/>
    <property type="match status" value="1"/>
</dbReference>
<dbReference type="STRING" id="1497020.DO97_13625"/>
<accession>A0A098THJ6</accession>
<keyword evidence="3" id="KW-1185">Reference proteome</keyword>
<organism evidence="2 3">
    <name type="scientific">Neosynechococcus sphagnicola sy1</name>
    <dbReference type="NCBI Taxonomy" id="1497020"/>
    <lineage>
        <taxon>Bacteria</taxon>
        <taxon>Bacillati</taxon>
        <taxon>Cyanobacteriota</taxon>
        <taxon>Cyanophyceae</taxon>
        <taxon>Neosynechococcales</taxon>
        <taxon>Neosynechococcaceae</taxon>
        <taxon>Neosynechococcus</taxon>
    </lineage>
</organism>
<dbReference type="InterPro" id="IPR035965">
    <property type="entry name" value="PAS-like_dom_sf"/>
</dbReference>
<dbReference type="Gene3D" id="3.30.450.20">
    <property type="entry name" value="PAS domain"/>
    <property type="match status" value="1"/>
</dbReference>
<reference evidence="2 3" key="1">
    <citation type="journal article" date="2014" name="Mol. Ecol.">
        <title>Evolution of Synechococcus.</title>
        <authorList>
            <person name="Dvorak P."/>
            <person name="Casamatta D."/>
            <person name="Hasler P."/>
            <person name="Poulickova A."/>
            <person name="Ondrej V."/>
            <person name="Sanges R."/>
        </authorList>
    </citation>
    <scope>NUCLEOTIDE SEQUENCE [LARGE SCALE GENOMIC DNA]</scope>
    <source>
        <strain evidence="2 3">CAUP A 1101</strain>
    </source>
</reference>
<dbReference type="Pfam" id="PF01590">
    <property type="entry name" value="GAF"/>
    <property type="match status" value="2"/>
</dbReference>
<proteinExistence type="predicted"/>
<dbReference type="SMART" id="SM00065">
    <property type="entry name" value="GAF"/>
    <property type="match status" value="2"/>
</dbReference>
<dbReference type="InterPro" id="IPR029016">
    <property type="entry name" value="GAF-like_dom_sf"/>
</dbReference>
<sequence>MGKIAEITLQIQQDRNLESILQGAIAEVRTLLNADRVLIYRFLPDQDAVVAFESVGTEWTPILGQVVYDPCYAANWVERYQQGQTTSISNVPRGNLAPCDAQLLERFQVQANLVAPIFHQRSLWGLLIVHHCRSPHEWQPLEVQLLQHLALQLGVAVQQAELHLRQQHLESQLEQHQVGTVADTREAECDEILHQQKTELIQNIAEGVSAKTGEAFFRSLVEYLIRLLGVDHAFVSELVSPDNDRLKTLAWISHGQIQDQLEYLLAGTPCKHVVEEGFYLYPNNLQPQFPEDFCLQVLGAESYMGIPLLSSAGVVIGILCVINNRPITNQQFIQEVLTIFAVRAASELERQQSDAMLRRYEGIVAATPDCVSLLDLNYVYQVINQTYLSWNQKSADQILGHSVSDLLGQEFFETLAKPSLDRCLGGGDPAYRRGMAELSRWSAAIYQSHLCPLSGTRRHHFWRRHQRP</sequence>
<dbReference type="SUPFAM" id="SSF55785">
    <property type="entry name" value="PYP-like sensor domain (PAS domain)"/>
    <property type="match status" value="1"/>
</dbReference>
<name>A0A098THJ6_9CYAN</name>
<feature type="domain" description="Phytochrome chromophore attachment site" evidence="1">
    <location>
        <begin position="16"/>
        <end position="152"/>
    </location>
</feature>
<dbReference type="Gene3D" id="3.30.450.40">
    <property type="match status" value="2"/>
</dbReference>
<evidence type="ECO:0000313" key="2">
    <source>
        <dbReference type="EMBL" id="KGF72050.1"/>
    </source>
</evidence>
<protein>
    <recommendedName>
        <fullName evidence="1">Phytochrome chromophore attachment site domain-containing protein</fullName>
    </recommendedName>
</protein>
<dbReference type="InterPro" id="IPR003018">
    <property type="entry name" value="GAF"/>
</dbReference>
<dbReference type="Proteomes" id="UP000030170">
    <property type="component" value="Unassembled WGS sequence"/>
</dbReference>
<dbReference type="InterPro" id="IPR016132">
    <property type="entry name" value="Phyto_chromo_attachment"/>
</dbReference>
<evidence type="ECO:0000313" key="3">
    <source>
        <dbReference type="Proteomes" id="UP000030170"/>
    </source>
</evidence>
<dbReference type="SUPFAM" id="SSF55781">
    <property type="entry name" value="GAF domain-like"/>
    <property type="match status" value="2"/>
</dbReference>